<keyword evidence="8 11" id="KW-0472">Membrane</keyword>
<feature type="transmembrane region" description="Helical" evidence="11">
    <location>
        <begin position="100"/>
        <end position="123"/>
    </location>
</feature>
<dbReference type="AlphaFoldDB" id="A0A6B0YYH8"/>
<dbReference type="EMBL" id="VXRG01000110">
    <property type="protein sequence ID" value="MXY94458.1"/>
    <property type="molecule type" value="Genomic_DNA"/>
</dbReference>
<feature type="transmembrane region" description="Helical" evidence="11">
    <location>
        <begin position="303"/>
        <end position="326"/>
    </location>
</feature>
<evidence type="ECO:0000256" key="3">
    <source>
        <dbReference type="ARBA" id="ARBA00022475"/>
    </source>
</evidence>
<evidence type="ECO:0000313" key="12">
    <source>
        <dbReference type="EMBL" id="MXY94458.1"/>
    </source>
</evidence>
<keyword evidence="3" id="KW-1003">Cell membrane</keyword>
<proteinExistence type="predicted"/>
<keyword evidence="6 11" id="KW-0812">Transmembrane</keyword>
<feature type="transmembrane region" description="Helical" evidence="11">
    <location>
        <begin position="20"/>
        <end position="38"/>
    </location>
</feature>
<evidence type="ECO:0000256" key="9">
    <source>
        <dbReference type="ARBA" id="ARBA00035611"/>
    </source>
</evidence>
<evidence type="ECO:0000256" key="1">
    <source>
        <dbReference type="ARBA" id="ARBA00004651"/>
    </source>
</evidence>
<dbReference type="GO" id="GO:0005886">
    <property type="term" value="C:plasma membrane"/>
    <property type="evidence" value="ECO:0007669"/>
    <property type="project" value="UniProtKB-SubCell"/>
</dbReference>
<reference evidence="12" key="1">
    <citation type="submission" date="2019-09" db="EMBL/GenBank/DDBJ databases">
        <title>Characterisation of the sponge microbiome using genome-centric metagenomics.</title>
        <authorList>
            <person name="Engelberts J.P."/>
            <person name="Robbins S.J."/>
            <person name="De Goeij J.M."/>
            <person name="Aranda M."/>
            <person name="Bell S.C."/>
            <person name="Webster N.S."/>
        </authorList>
    </citation>
    <scope>NUCLEOTIDE SEQUENCE</scope>
    <source>
        <strain evidence="12">SB0664_bin_27</strain>
    </source>
</reference>
<name>A0A6B0YYH8_9CHLR</name>
<comment type="function">
    <text evidence="9">Part of the binding-protein-dependent transport system for D-xylose. Probably responsible for the translocation of the substrate across the membrane.</text>
</comment>
<feature type="transmembrane region" description="Helical" evidence="11">
    <location>
        <begin position="182"/>
        <end position="201"/>
    </location>
</feature>
<dbReference type="PANTHER" id="PTHR32196:SF32">
    <property type="entry name" value="XYLOSE TRANSPORT SYSTEM PERMEASE PROTEIN XYLH"/>
    <property type="match status" value="1"/>
</dbReference>
<feature type="transmembrane region" description="Helical" evidence="11">
    <location>
        <begin position="268"/>
        <end position="296"/>
    </location>
</feature>
<keyword evidence="5" id="KW-0762">Sugar transport</keyword>
<dbReference type="PANTHER" id="PTHR32196">
    <property type="entry name" value="ABC TRANSPORTER PERMEASE PROTEIN YPHD-RELATED-RELATED"/>
    <property type="match status" value="1"/>
</dbReference>
<comment type="caution">
    <text evidence="12">The sequence shown here is derived from an EMBL/GenBank/DDBJ whole genome shotgun (WGS) entry which is preliminary data.</text>
</comment>
<dbReference type="Pfam" id="PF02653">
    <property type="entry name" value="BPD_transp_2"/>
    <property type="match status" value="1"/>
</dbReference>
<accession>A0A6B0YYH8</accession>
<gene>
    <name evidence="12" type="ORF">F4Y42_13540</name>
</gene>
<dbReference type="CDD" id="cd06579">
    <property type="entry name" value="TM_PBP1_transp_AraH_like"/>
    <property type="match status" value="1"/>
</dbReference>
<feature type="transmembrane region" description="Helical" evidence="11">
    <location>
        <begin position="44"/>
        <end position="70"/>
    </location>
</feature>
<evidence type="ECO:0000256" key="8">
    <source>
        <dbReference type="ARBA" id="ARBA00023136"/>
    </source>
</evidence>
<dbReference type="InterPro" id="IPR001851">
    <property type="entry name" value="ABC_transp_permease"/>
</dbReference>
<feature type="transmembrane region" description="Helical" evidence="11">
    <location>
        <begin position="230"/>
        <end position="248"/>
    </location>
</feature>
<evidence type="ECO:0000256" key="7">
    <source>
        <dbReference type="ARBA" id="ARBA00022989"/>
    </source>
</evidence>
<evidence type="ECO:0000256" key="5">
    <source>
        <dbReference type="ARBA" id="ARBA00022597"/>
    </source>
</evidence>
<keyword evidence="4" id="KW-0997">Cell inner membrane</keyword>
<keyword evidence="2" id="KW-0813">Transport</keyword>
<feature type="transmembrane region" description="Helical" evidence="11">
    <location>
        <begin position="77"/>
        <end position="94"/>
    </location>
</feature>
<evidence type="ECO:0000256" key="2">
    <source>
        <dbReference type="ARBA" id="ARBA00022448"/>
    </source>
</evidence>
<evidence type="ECO:0000256" key="10">
    <source>
        <dbReference type="ARBA" id="ARBA00035686"/>
    </source>
</evidence>
<evidence type="ECO:0000256" key="6">
    <source>
        <dbReference type="ARBA" id="ARBA00022692"/>
    </source>
</evidence>
<keyword evidence="7 11" id="KW-1133">Transmembrane helix</keyword>
<organism evidence="12">
    <name type="scientific">Caldilineaceae bacterium SB0664_bin_27</name>
    <dbReference type="NCBI Taxonomy" id="2605260"/>
    <lineage>
        <taxon>Bacteria</taxon>
        <taxon>Bacillati</taxon>
        <taxon>Chloroflexota</taxon>
        <taxon>Caldilineae</taxon>
        <taxon>Caldilineales</taxon>
        <taxon>Caldilineaceae</taxon>
    </lineage>
</organism>
<feature type="transmembrane region" description="Helical" evidence="11">
    <location>
        <begin position="130"/>
        <end position="148"/>
    </location>
</feature>
<evidence type="ECO:0000256" key="4">
    <source>
        <dbReference type="ARBA" id="ARBA00022519"/>
    </source>
</evidence>
<sequence>MAQLSAMDTIVRIRHRLADASELVVLISFLLVFLFFSIRAENFLSLVSLTNILTIASIKGIFVVGVAMLMISGEFDLSVGSILAVATFVFALSLEAGTAPLAALVLALAVSAVLGGINGLIVIRTGIPSFIATLGTMLAFRGIARAIGGADFARFTGEMPALFTGLNGEFTFINRLAVPAGSARMAIIWFLLFAVLAAVVMRNTRFGSWVYATGGSRAAAIAQGVKTKNVIAVNYIVTGLLAGFAGIVQFASRPAVDPLRGEGWELTAVAACVIGGIWLSGGYGTIVGAAVGMLLLQMVEQGLILLGVDVQLFQATIGLILILAVISNTYLSRQ</sequence>
<dbReference type="GO" id="GO:0022857">
    <property type="term" value="F:transmembrane transporter activity"/>
    <property type="evidence" value="ECO:0007669"/>
    <property type="project" value="InterPro"/>
</dbReference>
<protein>
    <recommendedName>
        <fullName evidence="10">Xylose transport system permease protein XylH</fullName>
    </recommendedName>
</protein>
<comment type="subcellular location">
    <subcellularLocation>
        <location evidence="1">Cell membrane</location>
        <topology evidence="1">Multi-pass membrane protein</topology>
    </subcellularLocation>
</comment>
<evidence type="ECO:0000256" key="11">
    <source>
        <dbReference type="SAM" id="Phobius"/>
    </source>
</evidence>